<keyword evidence="4" id="KW-1185">Reference proteome</keyword>
<gene>
    <name evidence="3" type="ORF">GCM10025865_17590</name>
</gene>
<feature type="compositionally biased region" description="Low complexity" evidence="1">
    <location>
        <begin position="1"/>
        <end position="16"/>
    </location>
</feature>
<dbReference type="EMBL" id="AP027729">
    <property type="protein sequence ID" value="BDZ42460.1"/>
    <property type="molecule type" value="Genomic_DNA"/>
</dbReference>
<name>A0ABM8G361_9CELL</name>
<feature type="domain" description="TniQ" evidence="2">
    <location>
        <begin position="35"/>
        <end position="168"/>
    </location>
</feature>
<organism evidence="3 4">
    <name type="scientific">Paraoerskovia sediminicola</name>
    <dbReference type="NCBI Taxonomy" id="1138587"/>
    <lineage>
        <taxon>Bacteria</taxon>
        <taxon>Bacillati</taxon>
        <taxon>Actinomycetota</taxon>
        <taxon>Actinomycetes</taxon>
        <taxon>Micrococcales</taxon>
        <taxon>Cellulomonadaceae</taxon>
        <taxon>Paraoerskovia</taxon>
    </lineage>
</organism>
<evidence type="ECO:0000259" key="2">
    <source>
        <dbReference type="Pfam" id="PF06527"/>
    </source>
</evidence>
<dbReference type="Pfam" id="PF06527">
    <property type="entry name" value="TniQ"/>
    <property type="match status" value="1"/>
</dbReference>
<sequence length="588" mass="66395">MPAASDPRSQPSSRPQVDVSRLREVPGGYDIDRLPITVEREDGEALQSWLLRAGHRYGIHPRAMLSQLGATITPQVNIDPRRLFSGQSGVEAASRIGVDADTLTAIDPLSAALAGTRARFRHEFLGLKQAVRTKGSRWCTRCLEETGVWQESWRDPLHLYCPRHRLVLESRCYWCSAVPFESSAWLTSLEKTDECPHFVDDRYTNGSRYRGRCRRPFRHPEPTPAEDSDLECQRILFDFAERAHETPTQLVRACGIEAQALPVFEAALEIIATICPPAGTTQPFDDDENLRYAVRVAVNVLTAPSPESALRIARRHHAFGIDDQKLPVLGPRGEVRDAPRNPLLVAVWLSDVHERVSLPYELRFRMGSPRPRYPDGWQDHDRVLQEKDRRPGLPLSALPQVAWDRLQLLPHAEDLGLDSRTGRTFISLCLARYGTTRSFNVLATAFGLPAWSARLYERHWQGIHQSGRWREYLHGLDQLFHLLHDSPPPIDYQMRRAAAWNPIHLRPVAEHLLPDVRNGVAKGITVASLTRALWALYTNGDATIAPPDYRPGRDDHPASTPELDAALVTELWPHHLLPLEGPLTWSPP</sequence>
<evidence type="ECO:0000313" key="3">
    <source>
        <dbReference type="EMBL" id="BDZ42460.1"/>
    </source>
</evidence>
<evidence type="ECO:0000256" key="1">
    <source>
        <dbReference type="SAM" id="MobiDB-lite"/>
    </source>
</evidence>
<dbReference type="Proteomes" id="UP001321475">
    <property type="component" value="Chromosome"/>
</dbReference>
<feature type="region of interest" description="Disordered" evidence="1">
    <location>
        <begin position="1"/>
        <end position="20"/>
    </location>
</feature>
<dbReference type="RefSeq" id="WP_350227507.1">
    <property type="nucleotide sequence ID" value="NZ_AP027729.1"/>
</dbReference>
<accession>A0ABM8G361</accession>
<reference evidence="4" key="1">
    <citation type="journal article" date="2019" name="Int. J. Syst. Evol. Microbiol.">
        <title>The Global Catalogue of Microorganisms (GCM) 10K type strain sequencing project: providing services to taxonomists for standard genome sequencing and annotation.</title>
        <authorList>
            <consortium name="The Broad Institute Genomics Platform"/>
            <consortium name="The Broad Institute Genome Sequencing Center for Infectious Disease"/>
            <person name="Wu L."/>
            <person name="Ma J."/>
        </authorList>
    </citation>
    <scope>NUCLEOTIDE SEQUENCE [LARGE SCALE GENOMIC DNA]</scope>
    <source>
        <strain evidence="4">NBRC 108565</strain>
    </source>
</reference>
<dbReference type="InterPro" id="IPR009492">
    <property type="entry name" value="TniQ"/>
</dbReference>
<proteinExistence type="predicted"/>
<protein>
    <recommendedName>
        <fullName evidence="2">TniQ domain-containing protein</fullName>
    </recommendedName>
</protein>
<evidence type="ECO:0000313" key="4">
    <source>
        <dbReference type="Proteomes" id="UP001321475"/>
    </source>
</evidence>